<dbReference type="RefSeq" id="YP_004010260.1">
    <property type="nucleotide sequence ID" value="NC_014663.1"/>
</dbReference>
<gene>
    <name evidence="1" type="ORF">Acj9p123</name>
</gene>
<sequence>MAPSNETTLTKEITMSMSTTYLNEVKFDVGTKITLTDEGRKSVRSFAKKQPALASGAIFEITAIRTTGAEDEHTELLSQTIGATALKNPVTGEEFIIREDDEVLWAFFTDSTPHFFNIV</sequence>
<protein>
    <submittedName>
        <fullName evidence="1">Uncharacterized protein</fullName>
    </submittedName>
</protein>
<dbReference type="OrthoDB" id="28724at10239"/>
<dbReference type="GeneID" id="9926557"/>
<evidence type="ECO:0000313" key="1">
    <source>
        <dbReference type="EMBL" id="ADG60023.1"/>
    </source>
</evidence>
<name>E5EPQ7_9CAUD</name>
<evidence type="ECO:0000313" key="2">
    <source>
        <dbReference type="Proteomes" id="UP000008731"/>
    </source>
</evidence>
<accession>E5EPQ7</accession>
<reference evidence="1 2" key="1">
    <citation type="journal article" date="2010" name="Virol. J.">
        <title>Genomes of the T4-related bacteriophages as windows on microbial genome evolution.</title>
        <authorList>
            <person name="Petrov V.M."/>
            <person name="Ratnayaka S."/>
            <person name="Nolan J.M."/>
            <person name="Miller E.S."/>
            <person name="Karam J.D."/>
        </authorList>
    </citation>
    <scope>NUCLEOTIDE SEQUENCE [LARGE SCALE GENOMIC DNA]</scope>
</reference>
<proteinExistence type="predicted"/>
<organism evidence="1 2">
    <name type="scientific">Acinetobacter phage Acj9</name>
    <dbReference type="NCBI Taxonomy" id="760939"/>
    <lineage>
        <taxon>Viruses</taxon>
        <taxon>Duplodnaviria</taxon>
        <taxon>Heunggongvirae</taxon>
        <taxon>Uroviricota</taxon>
        <taxon>Caudoviricetes</taxon>
        <taxon>Pantevenvirales</taxon>
        <taxon>Straboviridae</taxon>
        <taxon>Twarogvirinae</taxon>
        <taxon>Acajnonavirus</taxon>
        <taxon>Acajnonavirus acj9</taxon>
    </lineage>
</organism>
<dbReference type="KEGG" id="vg:9926557"/>
<dbReference type="EMBL" id="HM004124">
    <property type="protein sequence ID" value="ADG60023.1"/>
    <property type="molecule type" value="Genomic_DNA"/>
</dbReference>
<keyword evidence="2" id="KW-1185">Reference proteome</keyword>
<dbReference type="Proteomes" id="UP000008731">
    <property type="component" value="Segment"/>
</dbReference>